<dbReference type="OrthoDB" id="4962633at2"/>
<dbReference type="PANTHER" id="PTHR12704">
    <property type="entry name" value="TRANS-GOLGI PROTEIN GMX33"/>
    <property type="match status" value="1"/>
</dbReference>
<dbReference type="GO" id="GO:0012505">
    <property type="term" value="C:endomembrane system"/>
    <property type="evidence" value="ECO:0007669"/>
    <property type="project" value="UniProtKB-ARBA"/>
</dbReference>
<protein>
    <submittedName>
        <fullName evidence="5">Golgi phosphoprotein 3 GPP34</fullName>
    </submittedName>
</protein>
<dbReference type="RefSeq" id="WP_142033757.1">
    <property type="nucleotide sequence ID" value="NZ_JBHTGS010000002.1"/>
</dbReference>
<dbReference type="GO" id="GO:0005829">
    <property type="term" value="C:cytosol"/>
    <property type="evidence" value="ECO:0007669"/>
    <property type="project" value="TreeGrafter"/>
</dbReference>
<evidence type="ECO:0000313" key="6">
    <source>
        <dbReference type="Proteomes" id="UP000317043"/>
    </source>
</evidence>
<keyword evidence="2" id="KW-0333">Golgi apparatus</keyword>
<accession>A0A543APS8</accession>
<keyword evidence="3" id="KW-0446">Lipid-binding</keyword>
<dbReference type="InParanoid" id="A0A543APS8"/>
<name>A0A543APS8_9ACTN</name>
<evidence type="ECO:0000256" key="1">
    <source>
        <dbReference type="ARBA" id="ARBA00004255"/>
    </source>
</evidence>
<dbReference type="Gene3D" id="1.10.3630.10">
    <property type="entry name" value="yeast vps74-n-term truncation variant domain like"/>
    <property type="match status" value="1"/>
</dbReference>
<evidence type="ECO:0000256" key="4">
    <source>
        <dbReference type="ARBA" id="ARBA00023136"/>
    </source>
</evidence>
<evidence type="ECO:0000256" key="2">
    <source>
        <dbReference type="ARBA" id="ARBA00023034"/>
    </source>
</evidence>
<dbReference type="PANTHER" id="PTHR12704:SF2">
    <property type="entry name" value="GOLGI PHOSPHOPROTEIN 3 HOMOLOG SAURON"/>
    <property type="match status" value="1"/>
</dbReference>
<reference evidence="5 6" key="1">
    <citation type="submission" date="2019-06" db="EMBL/GenBank/DDBJ databases">
        <title>Sequencing the genomes of 1000 actinobacteria strains.</title>
        <authorList>
            <person name="Klenk H.-P."/>
        </authorList>
    </citation>
    <scope>NUCLEOTIDE SEQUENCE [LARGE SCALE GENOMIC DNA]</scope>
    <source>
        <strain evidence="5 6">DSM 45928</strain>
    </source>
</reference>
<proteinExistence type="predicted"/>
<comment type="subcellular location">
    <subcellularLocation>
        <location evidence="1">Golgi apparatus membrane</location>
        <topology evidence="1">Peripheral membrane protein</topology>
        <orientation evidence="1">Cytoplasmic side</orientation>
    </subcellularLocation>
</comment>
<gene>
    <name evidence="5" type="ORF">FB566_0040</name>
</gene>
<dbReference type="InterPro" id="IPR008628">
    <property type="entry name" value="GPP34-like"/>
</dbReference>
<dbReference type="GO" id="GO:0043001">
    <property type="term" value="P:Golgi to plasma membrane protein transport"/>
    <property type="evidence" value="ECO:0007669"/>
    <property type="project" value="TreeGrafter"/>
</dbReference>
<dbReference type="GO" id="GO:0007030">
    <property type="term" value="P:Golgi organization"/>
    <property type="evidence" value="ECO:0007669"/>
    <property type="project" value="TreeGrafter"/>
</dbReference>
<keyword evidence="6" id="KW-1185">Reference proteome</keyword>
<keyword evidence="4" id="KW-0472">Membrane</keyword>
<dbReference type="EMBL" id="VFOW01000001">
    <property type="protein sequence ID" value="TQL74555.1"/>
    <property type="molecule type" value="Genomic_DNA"/>
</dbReference>
<dbReference type="Pfam" id="PF05719">
    <property type="entry name" value="GPP34"/>
    <property type="match status" value="1"/>
</dbReference>
<dbReference type="GO" id="GO:0048194">
    <property type="term" value="P:Golgi vesicle budding"/>
    <property type="evidence" value="ECO:0007669"/>
    <property type="project" value="TreeGrafter"/>
</dbReference>
<dbReference type="AlphaFoldDB" id="A0A543APS8"/>
<comment type="caution">
    <text evidence="5">The sequence shown here is derived from an EMBL/GenBank/DDBJ whole genome shotgun (WGS) entry which is preliminary data.</text>
</comment>
<organism evidence="5 6">
    <name type="scientific">Stackebrandtia endophytica</name>
    <dbReference type="NCBI Taxonomy" id="1496996"/>
    <lineage>
        <taxon>Bacteria</taxon>
        <taxon>Bacillati</taxon>
        <taxon>Actinomycetota</taxon>
        <taxon>Actinomycetes</taxon>
        <taxon>Glycomycetales</taxon>
        <taxon>Glycomycetaceae</taxon>
        <taxon>Stackebrandtia</taxon>
    </lineage>
</organism>
<dbReference type="Proteomes" id="UP000317043">
    <property type="component" value="Unassembled WGS sequence"/>
</dbReference>
<evidence type="ECO:0000313" key="5">
    <source>
        <dbReference type="EMBL" id="TQL74555.1"/>
    </source>
</evidence>
<evidence type="ECO:0000256" key="3">
    <source>
        <dbReference type="ARBA" id="ARBA00023121"/>
    </source>
</evidence>
<dbReference type="GO" id="GO:0006890">
    <property type="term" value="P:retrograde vesicle-mediated transport, Golgi to endoplasmic reticulum"/>
    <property type="evidence" value="ECO:0007669"/>
    <property type="project" value="TreeGrafter"/>
</dbReference>
<sequence length="219" mass="23843">MANLAEELLLLAFNDRTGRNQAYHLDIGLAGAILLELSLLERIDVGDKHIVVIDPRPTGDGLLDEMMQRIHDDKPRKPNAWVPRLSRNLTTRVRDRLVEAGALEHVKDTVLVVFPFNRYQPGTGDTEADALRRLTAAVDTGHSSDPRTGALASLIYILQMERVVFPDRKRRDVRAQLKIIREGSWAGHATKQAIEAASAAVAAAITAAVAASSAAASSN</sequence>
<dbReference type="GO" id="GO:0070273">
    <property type="term" value="F:phosphatidylinositol-4-phosphate binding"/>
    <property type="evidence" value="ECO:0007669"/>
    <property type="project" value="InterPro"/>
</dbReference>
<dbReference type="InterPro" id="IPR038261">
    <property type="entry name" value="GPP34-like_sf"/>
</dbReference>